<dbReference type="Gene3D" id="3.30.420.10">
    <property type="entry name" value="Ribonuclease H-like superfamily/Ribonuclease H"/>
    <property type="match status" value="1"/>
</dbReference>
<evidence type="ECO:0000313" key="3">
    <source>
        <dbReference type="Proteomes" id="UP000198211"/>
    </source>
</evidence>
<dbReference type="Pfam" id="PF17921">
    <property type="entry name" value="Integrase_H2C2"/>
    <property type="match status" value="1"/>
</dbReference>
<dbReference type="InterPro" id="IPR001584">
    <property type="entry name" value="Integrase_cat-core"/>
</dbReference>
<dbReference type="Gene3D" id="1.10.340.70">
    <property type="match status" value="1"/>
</dbReference>
<keyword evidence="3" id="KW-1185">Reference proteome</keyword>
<dbReference type="PROSITE" id="PS50994">
    <property type="entry name" value="INTEGRASE"/>
    <property type="match status" value="1"/>
</dbReference>
<gene>
    <name evidence="2" type="ORF">PHMEG_00029487</name>
</gene>
<reference evidence="3" key="1">
    <citation type="submission" date="2017-03" db="EMBL/GenBank/DDBJ databases">
        <title>Phytopthora megakarya and P. palmivora, two closely related causual agents of cacao black pod achieved similar genome size and gene model numbers by different mechanisms.</title>
        <authorList>
            <person name="Ali S."/>
            <person name="Shao J."/>
            <person name="Larry D.J."/>
            <person name="Kronmiller B."/>
            <person name="Shen D."/>
            <person name="Strem M.D."/>
            <person name="Melnick R.L."/>
            <person name="Guiltinan M.J."/>
            <person name="Tyler B.M."/>
            <person name="Meinhardt L.W."/>
            <person name="Bailey B.A."/>
        </authorList>
    </citation>
    <scope>NUCLEOTIDE SEQUENCE [LARGE SCALE GENOMIC DNA]</scope>
    <source>
        <strain evidence="3">zdho120</strain>
    </source>
</reference>
<sequence>MRDVAFDWPRYEEIFRYQQEGLQRIILSNVAWEDSRNLLVNHSGKFWIPSEASDLQQRLCIIAHAGASGHRGVAASLKRLSSSFVWDTMSTDMAVFVARCLNCLSTQGSKVRRPFGETVRATKPNELLHFDFPSLPTSTLGTSYVLVLKDDMTGFVELVDWVSDQGSHFTSEVIQKLCYLLGAQHHFVTAYSPSANGSVEVVNRLVFRSLEALLSELKLRVNQ</sequence>
<name>A0A225V520_9STRA</name>
<evidence type="ECO:0000313" key="2">
    <source>
        <dbReference type="EMBL" id="OWY99499.1"/>
    </source>
</evidence>
<dbReference type="InterPro" id="IPR012337">
    <property type="entry name" value="RNaseH-like_sf"/>
</dbReference>
<dbReference type="InterPro" id="IPR036397">
    <property type="entry name" value="RNaseH_sf"/>
</dbReference>
<dbReference type="GO" id="GO:0015074">
    <property type="term" value="P:DNA integration"/>
    <property type="evidence" value="ECO:0007669"/>
    <property type="project" value="InterPro"/>
</dbReference>
<dbReference type="OrthoDB" id="88547at2759"/>
<dbReference type="GO" id="GO:0003676">
    <property type="term" value="F:nucleic acid binding"/>
    <property type="evidence" value="ECO:0007669"/>
    <property type="project" value="InterPro"/>
</dbReference>
<dbReference type="SUPFAM" id="SSF53098">
    <property type="entry name" value="Ribonuclease H-like"/>
    <property type="match status" value="1"/>
</dbReference>
<proteinExistence type="predicted"/>
<dbReference type="InterPro" id="IPR041588">
    <property type="entry name" value="Integrase_H2C2"/>
</dbReference>
<comment type="caution">
    <text evidence="2">The sequence shown here is derived from an EMBL/GenBank/DDBJ whole genome shotgun (WGS) entry which is preliminary data.</text>
</comment>
<feature type="domain" description="Integrase catalytic" evidence="1">
    <location>
        <begin position="163"/>
        <end position="223"/>
    </location>
</feature>
<dbReference type="PANTHER" id="PTHR37984:SF5">
    <property type="entry name" value="PROTEIN NYNRIN-LIKE"/>
    <property type="match status" value="1"/>
</dbReference>
<accession>A0A225V520</accession>
<organism evidence="2 3">
    <name type="scientific">Phytophthora megakarya</name>
    <dbReference type="NCBI Taxonomy" id="4795"/>
    <lineage>
        <taxon>Eukaryota</taxon>
        <taxon>Sar</taxon>
        <taxon>Stramenopiles</taxon>
        <taxon>Oomycota</taxon>
        <taxon>Peronosporomycetes</taxon>
        <taxon>Peronosporales</taxon>
        <taxon>Peronosporaceae</taxon>
        <taxon>Phytophthora</taxon>
    </lineage>
</organism>
<dbReference type="Proteomes" id="UP000198211">
    <property type="component" value="Unassembled WGS sequence"/>
</dbReference>
<dbReference type="PANTHER" id="PTHR37984">
    <property type="entry name" value="PROTEIN CBG26694"/>
    <property type="match status" value="1"/>
</dbReference>
<protein>
    <recommendedName>
        <fullName evidence="1">Integrase catalytic domain-containing protein</fullName>
    </recommendedName>
</protein>
<dbReference type="EMBL" id="NBNE01008419">
    <property type="protein sequence ID" value="OWY99499.1"/>
    <property type="molecule type" value="Genomic_DNA"/>
</dbReference>
<dbReference type="InterPro" id="IPR050951">
    <property type="entry name" value="Retrovirus_Pol_polyprotein"/>
</dbReference>
<dbReference type="AlphaFoldDB" id="A0A225V520"/>
<evidence type="ECO:0000259" key="1">
    <source>
        <dbReference type="PROSITE" id="PS50994"/>
    </source>
</evidence>